<sequence length="553" mass="62700">MSTVIVPKRKRRTKRKPKHSFDPQRLISSTSSGPAEVSRGPNNKPSNIETSLLELLVHFRMQQESHYGKRQSSEVRNACQRVDSKCHSRDKNSTPSRTMSNYKGKVLGKSNISSSTSDEGEYEFKVDEKPRLTKQGALDILTHLRDFLRENGPSEEYELRKAVSISEVQKILDIHGTITAFLVPFPIFEVIHEYLYTFVYYNCSDGEEDRLAETFTELLNDGILQDAIAGDGVRQGKRLLSSNSSFGLSTGGGGDNEPATCRTMNASSQISSRHLHHSCALKVLRQTCDDKVQRKSFQPAQITELKSGLQKCHAKITQLKQKSNAIPERQERKPQQIHDNIRTVERTSPPPNLVPPSTAAKVNSVSTSKKDGKSRSTHEPGAQESSREPKPRPFSNPSTQHQPKAEQKALVIPVHQTPSFMSLIRGITPSRYRQMFEKEHGFSYAPNPRPRLTPRRRHSPLPPKTEKSRARRTPPTPQPVYPQRRSTRSTAEQRPYSIPIGQNTLLKPQPRPRSPPESRQKHSKSFSRFLLYQGRSYHVRGVEGYHRYLPQPE</sequence>
<feature type="compositionally biased region" description="Basic and acidic residues" evidence="1">
    <location>
        <begin position="368"/>
        <end position="378"/>
    </location>
</feature>
<gene>
    <name evidence="2" type="ORF">HPB51_023489</name>
</gene>
<dbReference type="VEuPathDB" id="VectorBase:LOC119186308"/>
<name>A0A9J6EJC7_RHIMP</name>
<organism evidence="2 3">
    <name type="scientific">Rhipicephalus microplus</name>
    <name type="common">Cattle tick</name>
    <name type="synonym">Boophilus microplus</name>
    <dbReference type="NCBI Taxonomy" id="6941"/>
    <lineage>
        <taxon>Eukaryota</taxon>
        <taxon>Metazoa</taxon>
        <taxon>Ecdysozoa</taxon>
        <taxon>Arthropoda</taxon>
        <taxon>Chelicerata</taxon>
        <taxon>Arachnida</taxon>
        <taxon>Acari</taxon>
        <taxon>Parasitiformes</taxon>
        <taxon>Ixodida</taxon>
        <taxon>Ixodoidea</taxon>
        <taxon>Ixodidae</taxon>
        <taxon>Rhipicephalinae</taxon>
        <taxon>Rhipicephalus</taxon>
        <taxon>Boophilus</taxon>
    </lineage>
</organism>
<comment type="caution">
    <text evidence="2">The sequence shown here is derived from an EMBL/GenBank/DDBJ whole genome shotgun (WGS) entry which is preliminary data.</text>
</comment>
<accession>A0A9J6EJC7</accession>
<keyword evidence="3" id="KW-1185">Reference proteome</keyword>
<proteinExistence type="predicted"/>
<reference evidence="2" key="2">
    <citation type="submission" date="2021-09" db="EMBL/GenBank/DDBJ databases">
        <authorList>
            <person name="Jia N."/>
            <person name="Wang J."/>
            <person name="Shi W."/>
            <person name="Du L."/>
            <person name="Sun Y."/>
            <person name="Zhan W."/>
            <person name="Jiang J."/>
            <person name="Wang Q."/>
            <person name="Zhang B."/>
            <person name="Ji P."/>
            <person name="Sakyi L.B."/>
            <person name="Cui X."/>
            <person name="Yuan T."/>
            <person name="Jiang B."/>
            <person name="Yang W."/>
            <person name="Lam T.T.-Y."/>
            <person name="Chang Q."/>
            <person name="Ding S."/>
            <person name="Wang X."/>
            <person name="Zhu J."/>
            <person name="Ruan X."/>
            <person name="Zhao L."/>
            <person name="Wei J."/>
            <person name="Que T."/>
            <person name="Du C."/>
            <person name="Cheng J."/>
            <person name="Dai P."/>
            <person name="Han X."/>
            <person name="Huang E."/>
            <person name="Gao Y."/>
            <person name="Liu J."/>
            <person name="Shao H."/>
            <person name="Ye R."/>
            <person name="Li L."/>
            <person name="Wei W."/>
            <person name="Wang X."/>
            <person name="Wang C."/>
            <person name="Huo Q."/>
            <person name="Li W."/>
            <person name="Guo W."/>
            <person name="Chen H."/>
            <person name="Chen S."/>
            <person name="Zhou L."/>
            <person name="Zhou L."/>
            <person name="Ni X."/>
            <person name="Tian J."/>
            <person name="Zhou Y."/>
            <person name="Sheng Y."/>
            <person name="Liu T."/>
            <person name="Pan Y."/>
            <person name="Xia L."/>
            <person name="Li J."/>
            <person name="Zhao F."/>
            <person name="Cao W."/>
        </authorList>
    </citation>
    <scope>NUCLEOTIDE SEQUENCE</scope>
    <source>
        <strain evidence="2">Rmic-2018</strain>
        <tissue evidence="2">Larvae</tissue>
    </source>
</reference>
<feature type="compositionally biased region" description="Basic and acidic residues" evidence="1">
    <location>
        <begin position="328"/>
        <end position="345"/>
    </location>
</feature>
<dbReference type="Proteomes" id="UP000821866">
    <property type="component" value="Chromosome 2"/>
</dbReference>
<evidence type="ECO:0000313" key="3">
    <source>
        <dbReference type="Proteomes" id="UP000821866"/>
    </source>
</evidence>
<protein>
    <submittedName>
        <fullName evidence="2">Uncharacterized protein</fullName>
    </submittedName>
</protein>
<feature type="region of interest" description="Disordered" evidence="1">
    <location>
        <begin position="320"/>
        <end position="407"/>
    </location>
</feature>
<feature type="region of interest" description="Disordered" evidence="1">
    <location>
        <begin position="67"/>
        <end position="121"/>
    </location>
</feature>
<reference evidence="2" key="1">
    <citation type="journal article" date="2020" name="Cell">
        <title>Large-Scale Comparative Analyses of Tick Genomes Elucidate Their Genetic Diversity and Vector Capacities.</title>
        <authorList>
            <consortium name="Tick Genome and Microbiome Consortium (TIGMIC)"/>
            <person name="Jia N."/>
            <person name="Wang J."/>
            <person name="Shi W."/>
            <person name="Du L."/>
            <person name="Sun Y."/>
            <person name="Zhan W."/>
            <person name="Jiang J.F."/>
            <person name="Wang Q."/>
            <person name="Zhang B."/>
            <person name="Ji P."/>
            <person name="Bell-Sakyi L."/>
            <person name="Cui X.M."/>
            <person name="Yuan T.T."/>
            <person name="Jiang B.G."/>
            <person name="Yang W.F."/>
            <person name="Lam T.T."/>
            <person name="Chang Q.C."/>
            <person name="Ding S.J."/>
            <person name="Wang X.J."/>
            <person name="Zhu J.G."/>
            <person name="Ruan X.D."/>
            <person name="Zhao L."/>
            <person name="Wei J.T."/>
            <person name="Ye R.Z."/>
            <person name="Que T.C."/>
            <person name="Du C.H."/>
            <person name="Zhou Y.H."/>
            <person name="Cheng J.X."/>
            <person name="Dai P.F."/>
            <person name="Guo W.B."/>
            <person name="Han X.H."/>
            <person name="Huang E.J."/>
            <person name="Li L.F."/>
            <person name="Wei W."/>
            <person name="Gao Y.C."/>
            <person name="Liu J.Z."/>
            <person name="Shao H.Z."/>
            <person name="Wang X."/>
            <person name="Wang C.C."/>
            <person name="Yang T.C."/>
            <person name="Huo Q.B."/>
            <person name="Li W."/>
            <person name="Chen H.Y."/>
            <person name="Chen S.E."/>
            <person name="Zhou L.G."/>
            <person name="Ni X.B."/>
            <person name="Tian J.H."/>
            <person name="Sheng Y."/>
            <person name="Liu T."/>
            <person name="Pan Y.S."/>
            <person name="Xia L.Y."/>
            <person name="Li J."/>
            <person name="Zhao F."/>
            <person name="Cao W.C."/>
        </authorList>
    </citation>
    <scope>NUCLEOTIDE SEQUENCE</scope>
    <source>
        <strain evidence="2">Rmic-2018</strain>
    </source>
</reference>
<feature type="compositionally biased region" description="Basic and acidic residues" evidence="1">
    <location>
        <begin position="82"/>
        <end position="92"/>
    </location>
</feature>
<dbReference type="EMBL" id="JABSTU010000004">
    <property type="protein sequence ID" value="KAH8034359.1"/>
    <property type="molecule type" value="Genomic_DNA"/>
</dbReference>
<evidence type="ECO:0000256" key="1">
    <source>
        <dbReference type="SAM" id="MobiDB-lite"/>
    </source>
</evidence>
<dbReference type="AlphaFoldDB" id="A0A9J6EJC7"/>
<feature type="region of interest" description="Disordered" evidence="1">
    <location>
        <begin position="440"/>
        <end position="529"/>
    </location>
</feature>
<evidence type="ECO:0000313" key="2">
    <source>
        <dbReference type="EMBL" id="KAH8034359.1"/>
    </source>
</evidence>
<feature type="region of interest" description="Disordered" evidence="1">
    <location>
        <begin position="1"/>
        <end position="47"/>
    </location>
</feature>
<feature type="compositionally biased region" description="Basic residues" evidence="1">
    <location>
        <begin position="7"/>
        <end position="18"/>
    </location>
</feature>